<keyword evidence="3 7" id="KW-0175">Coiled coil</keyword>
<dbReference type="PROSITE" id="PS00411">
    <property type="entry name" value="KINESIN_MOTOR_1"/>
    <property type="match status" value="1"/>
</dbReference>
<evidence type="ECO:0000313" key="9">
    <source>
        <dbReference type="EMBL" id="ODV61714.1"/>
    </source>
</evidence>
<dbReference type="STRING" id="1344418.A0A1D2VJD3"/>
<evidence type="ECO:0000259" key="8">
    <source>
        <dbReference type="PROSITE" id="PS50067"/>
    </source>
</evidence>
<dbReference type="SMART" id="SM00129">
    <property type="entry name" value="KISc"/>
    <property type="match status" value="1"/>
</dbReference>
<feature type="domain" description="Kinesin motor" evidence="8">
    <location>
        <begin position="6"/>
        <end position="357"/>
    </location>
</feature>
<dbReference type="PRINTS" id="PR00380">
    <property type="entry name" value="KINESINHEAVY"/>
</dbReference>
<accession>A0A1D2VJD3</accession>
<dbReference type="PANTHER" id="PTHR47968:SF75">
    <property type="entry name" value="CENTROMERE-ASSOCIATED PROTEIN E"/>
    <property type="match status" value="1"/>
</dbReference>
<evidence type="ECO:0000313" key="10">
    <source>
        <dbReference type="Proteomes" id="UP000095038"/>
    </source>
</evidence>
<dbReference type="AlphaFoldDB" id="A0A1D2VJD3"/>
<dbReference type="InterPro" id="IPR001752">
    <property type="entry name" value="Kinesin_motor_dom"/>
</dbReference>
<feature type="non-terminal residue" evidence="9">
    <location>
        <position position="545"/>
    </location>
</feature>
<dbReference type="GO" id="GO:0005816">
    <property type="term" value="C:spindle pole body"/>
    <property type="evidence" value="ECO:0007669"/>
    <property type="project" value="EnsemblFungi"/>
</dbReference>
<feature type="non-terminal residue" evidence="9">
    <location>
        <position position="1"/>
    </location>
</feature>
<dbReference type="GO" id="GO:0030473">
    <property type="term" value="P:nuclear migration along microtubule"/>
    <property type="evidence" value="ECO:0007669"/>
    <property type="project" value="EnsemblFungi"/>
</dbReference>
<dbReference type="PROSITE" id="PS50067">
    <property type="entry name" value="KINESIN_MOTOR_2"/>
    <property type="match status" value="1"/>
</dbReference>
<dbReference type="Pfam" id="PF00225">
    <property type="entry name" value="Kinesin"/>
    <property type="match status" value="1"/>
</dbReference>
<reference evidence="10" key="1">
    <citation type="submission" date="2016-05" db="EMBL/GenBank/DDBJ databases">
        <title>Comparative genomics of biotechnologically important yeasts.</title>
        <authorList>
            <consortium name="DOE Joint Genome Institute"/>
            <person name="Riley R."/>
            <person name="Haridas S."/>
            <person name="Wolfe K.H."/>
            <person name="Lopes M.R."/>
            <person name="Hittinger C.T."/>
            <person name="Goker M."/>
            <person name="Salamov A."/>
            <person name="Wisecaver J."/>
            <person name="Long T.M."/>
            <person name="Aerts A.L."/>
            <person name="Barry K."/>
            <person name="Choi C."/>
            <person name="Clum A."/>
            <person name="Coughlan A.Y."/>
            <person name="Deshpande S."/>
            <person name="Douglass A.P."/>
            <person name="Hanson S.J."/>
            <person name="Klenk H.-P."/>
            <person name="Labutti K."/>
            <person name="Lapidus A."/>
            <person name="Lindquist E."/>
            <person name="Lipzen A."/>
            <person name="Meier-Kolthoff J.P."/>
            <person name="Ohm R.A."/>
            <person name="Otillar R.P."/>
            <person name="Pangilinan J."/>
            <person name="Peng Y."/>
            <person name="Rokas A."/>
            <person name="Rosa C.A."/>
            <person name="Scheuner C."/>
            <person name="Sibirny A.A."/>
            <person name="Slot J.C."/>
            <person name="Stielow J.B."/>
            <person name="Sun H."/>
            <person name="Kurtzman C.P."/>
            <person name="Blackwell M."/>
            <person name="Grigoriev I.V."/>
            <person name="Jeffries T.W."/>
        </authorList>
    </citation>
    <scope>NUCLEOTIDE SEQUENCE [LARGE SCALE GENOMIC DNA]</scope>
    <source>
        <strain evidence="10">DSM 1968</strain>
    </source>
</reference>
<proteinExistence type="inferred from homology"/>
<keyword evidence="2 5" id="KW-0067">ATP-binding</keyword>
<dbReference type="GO" id="GO:0008017">
    <property type="term" value="F:microtubule binding"/>
    <property type="evidence" value="ECO:0007669"/>
    <property type="project" value="InterPro"/>
</dbReference>
<dbReference type="InParanoid" id="A0A1D2VJD3"/>
<dbReference type="InterPro" id="IPR036961">
    <property type="entry name" value="Kinesin_motor_dom_sf"/>
</dbReference>
<feature type="coiled-coil region" evidence="7">
    <location>
        <begin position="374"/>
        <end position="415"/>
    </location>
</feature>
<dbReference type="FunCoup" id="A0A1D2VJD3">
    <property type="interactions" value="39"/>
</dbReference>
<dbReference type="OrthoDB" id="3176171at2759"/>
<keyword evidence="10" id="KW-1185">Reference proteome</keyword>
<keyword evidence="4 5" id="KW-0505">Motor protein</keyword>
<evidence type="ECO:0000256" key="4">
    <source>
        <dbReference type="ARBA" id="ARBA00023175"/>
    </source>
</evidence>
<dbReference type="InterPro" id="IPR027417">
    <property type="entry name" value="P-loop_NTPase"/>
</dbReference>
<feature type="binding site" evidence="5">
    <location>
        <begin position="94"/>
        <end position="101"/>
    </location>
    <ligand>
        <name>ATP</name>
        <dbReference type="ChEBI" id="CHEBI:30616"/>
    </ligand>
</feature>
<evidence type="ECO:0000256" key="3">
    <source>
        <dbReference type="ARBA" id="ARBA00023054"/>
    </source>
</evidence>
<dbReference type="PANTHER" id="PTHR47968">
    <property type="entry name" value="CENTROMERE PROTEIN E"/>
    <property type="match status" value="1"/>
</dbReference>
<evidence type="ECO:0000256" key="7">
    <source>
        <dbReference type="SAM" id="Coils"/>
    </source>
</evidence>
<dbReference type="GO" id="GO:1903754">
    <property type="term" value="C:cortical microtubule plus-end"/>
    <property type="evidence" value="ECO:0007669"/>
    <property type="project" value="EnsemblFungi"/>
</dbReference>
<dbReference type="RefSeq" id="XP_020048021.1">
    <property type="nucleotide sequence ID" value="XM_020189832.1"/>
</dbReference>
<dbReference type="Gene3D" id="3.40.850.10">
    <property type="entry name" value="Kinesin motor domain"/>
    <property type="match status" value="1"/>
</dbReference>
<dbReference type="GO" id="GO:0005524">
    <property type="term" value="F:ATP binding"/>
    <property type="evidence" value="ECO:0007669"/>
    <property type="project" value="UniProtKB-UniRule"/>
</dbReference>
<dbReference type="GeneID" id="30963468"/>
<evidence type="ECO:0000256" key="1">
    <source>
        <dbReference type="ARBA" id="ARBA00022741"/>
    </source>
</evidence>
<dbReference type="GO" id="GO:0008574">
    <property type="term" value="F:plus-end-directed microtubule motor activity"/>
    <property type="evidence" value="ECO:0007669"/>
    <property type="project" value="EnsemblFungi"/>
</dbReference>
<sequence>SSYSGTISVSIRPRPLSIPHPSGLSNNNLSPSKSKSLWNINDNSNTISTPEFGLFSFDNVFNSNISNSFIYLKIVKNLVANLINGFNATVFAYGMTGSGKTYSMQGNNNDPGLIPLAINEIFSYINNINNNNDVSSNSNQNTTNNSFTIQVSYLEIYNEKLIDLLLPQTQISIPQFNGSNDSIDLKIRDDPIYGIKVIGLTEEIVTSSSQLLNLIKKGDTFRKTASTNFNQRSSRSHAIILIRLINKNNSTKKSTISTLSLCDLAGSERATSQSERRKEGSFINKSLLALSSVISKLSSPNSSLNHINYRDSKLTRLLQPALSGNAIVSILCTIHLSMENFNETINTLRFAARAKNITLNVTKHDGANTNGNFNSNDSQINKDLQKNYEDLKDEYSLLESENRILNERLEHLSRLNDSKRIEQTMIKSEITNSLSHSNLSKINQNLIKNIEDLFKRQDSEIEENNSYISHLENQLKKMEYENSINNNGNYNNNYNNYNNNNNNKELEELIQEQQDTIMDLRETIKNKDRIIKALRTSTRVRDSIL</sequence>
<evidence type="ECO:0000256" key="2">
    <source>
        <dbReference type="ARBA" id="ARBA00022840"/>
    </source>
</evidence>
<keyword evidence="1 5" id="KW-0547">Nucleotide-binding</keyword>
<protein>
    <recommendedName>
        <fullName evidence="6">Kinesin-like protein</fullName>
    </recommendedName>
</protein>
<gene>
    <name evidence="9" type="ORF">ASCRUDRAFT_24166</name>
</gene>
<keyword evidence="6" id="KW-0493">Microtubule</keyword>
<evidence type="ECO:0000256" key="6">
    <source>
        <dbReference type="RuleBase" id="RU000394"/>
    </source>
</evidence>
<dbReference type="EMBL" id="KV454479">
    <property type="protein sequence ID" value="ODV61714.1"/>
    <property type="molecule type" value="Genomic_DNA"/>
</dbReference>
<organism evidence="9 10">
    <name type="scientific">Ascoidea rubescens DSM 1968</name>
    <dbReference type="NCBI Taxonomy" id="1344418"/>
    <lineage>
        <taxon>Eukaryota</taxon>
        <taxon>Fungi</taxon>
        <taxon>Dikarya</taxon>
        <taxon>Ascomycota</taxon>
        <taxon>Saccharomycotina</taxon>
        <taxon>Saccharomycetes</taxon>
        <taxon>Ascoideaceae</taxon>
        <taxon>Ascoidea</taxon>
    </lineage>
</organism>
<name>A0A1D2VJD3_9ASCO</name>
<dbReference type="InterPro" id="IPR019821">
    <property type="entry name" value="Kinesin_motor_CS"/>
</dbReference>
<dbReference type="Proteomes" id="UP000095038">
    <property type="component" value="Unassembled WGS sequence"/>
</dbReference>
<dbReference type="InterPro" id="IPR027640">
    <property type="entry name" value="Kinesin-like_fam"/>
</dbReference>
<dbReference type="GO" id="GO:0046785">
    <property type="term" value="P:microtubule polymerization"/>
    <property type="evidence" value="ECO:0007669"/>
    <property type="project" value="EnsemblFungi"/>
</dbReference>
<feature type="coiled-coil region" evidence="7">
    <location>
        <begin position="461"/>
        <end position="530"/>
    </location>
</feature>
<dbReference type="GO" id="GO:0007026">
    <property type="term" value="P:negative regulation of microtubule depolymerization"/>
    <property type="evidence" value="ECO:0007669"/>
    <property type="project" value="EnsemblFungi"/>
</dbReference>
<evidence type="ECO:0000256" key="5">
    <source>
        <dbReference type="PROSITE-ProRule" id="PRU00283"/>
    </source>
</evidence>
<dbReference type="GO" id="GO:0061863">
    <property type="term" value="F:microtubule plus end polymerase"/>
    <property type="evidence" value="ECO:0007669"/>
    <property type="project" value="EnsemblFungi"/>
</dbReference>
<comment type="similarity">
    <text evidence="5 6">Belongs to the TRAFAC class myosin-kinesin ATPase superfamily. Kinesin family.</text>
</comment>
<dbReference type="SUPFAM" id="SSF52540">
    <property type="entry name" value="P-loop containing nucleoside triphosphate hydrolases"/>
    <property type="match status" value="1"/>
</dbReference>